<evidence type="ECO:0000313" key="1">
    <source>
        <dbReference type="EnsemblPlants" id="AET3Gv20742800.2"/>
    </source>
</evidence>
<reference evidence="2" key="2">
    <citation type="journal article" date="2017" name="Nat. Plants">
        <title>The Aegilops tauschii genome reveals multiple impacts of transposons.</title>
        <authorList>
            <person name="Zhao G."/>
            <person name="Zou C."/>
            <person name="Li K."/>
            <person name="Wang K."/>
            <person name="Li T."/>
            <person name="Gao L."/>
            <person name="Zhang X."/>
            <person name="Wang H."/>
            <person name="Yang Z."/>
            <person name="Liu X."/>
            <person name="Jiang W."/>
            <person name="Mao L."/>
            <person name="Kong X."/>
            <person name="Jiao Y."/>
            <person name="Jia J."/>
        </authorList>
    </citation>
    <scope>NUCLEOTIDE SEQUENCE [LARGE SCALE GENOMIC DNA]</scope>
    <source>
        <strain evidence="2">cv. AL8/78</strain>
    </source>
</reference>
<dbReference type="AlphaFoldDB" id="A0A453FQ83"/>
<proteinExistence type="predicted"/>
<organism evidence="1 2">
    <name type="scientific">Aegilops tauschii subsp. strangulata</name>
    <name type="common">Goatgrass</name>
    <dbReference type="NCBI Taxonomy" id="200361"/>
    <lineage>
        <taxon>Eukaryota</taxon>
        <taxon>Viridiplantae</taxon>
        <taxon>Streptophyta</taxon>
        <taxon>Embryophyta</taxon>
        <taxon>Tracheophyta</taxon>
        <taxon>Spermatophyta</taxon>
        <taxon>Magnoliopsida</taxon>
        <taxon>Liliopsida</taxon>
        <taxon>Poales</taxon>
        <taxon>Poaceae</taxon>
        <taxon>BOP clade</taxon>
        <taxon>Pooideae</taxon>
        <taxon>Triticodae</taxon>
        <taxon>Triticeae</taxon>
        <taxon>Triticinae</taxon>
        <taxon>Aegilops</taxon>
    </lineage>
</organism>
<dbReference type="EnsemblPlants" id="AET3Gv20742800.2">
    <property type="protein sequence ID" value="AET3Gv20742800.2"/>
    <property type="gene ID" value="AET3Gv20742800"/>
</dbReference>
<name>A0A453FQ83_AEGTS</name>
<accession>A0A453FQ83</accession>
<sequence>AAAAAAAHPRVLARSRSGPLLPSSSPWTLPRSATPFTTAAAFRSKLHRARAIAGGSAQALADAVRWEPKRVYGGEAAGPGGGEKFLNLPNLVSIGRMASGPLIGWMIMNEWYLPAFGTLALSGASDWVRLHPYNISTILTPYVKNLTHHFFSDNSWMVF</sequence>
<reference evidence="2" key="1">
    <citation type="journal article" date="2014" name="Science">
        <title>Ancient hybridizations among the ancestral genomes of bread wheat.</title>
        <authorList>
            <consortium name="International Wheat Genome Sequencing Consortium,"/>
            <person name="Marcussen T."/>
            <person name="Sandve S.R."/>
            <person name="Heier L."/>
            <person name="Spannagl M."/>
            <person name="Pfeifer M."/>
            <person name="Jakobsen K.S."/>
            <person name="Wulff B.B."/>
            <person name="Steuernagel B."/>
            <person name="Mayer K.F."/>
            <person name="Olsen O.A."/>
        </authorList>
    </citation>
    <scope>NUCLEOTIDE SEQUENCE [LARGE SCALE GENOMIC DNA]</scope>
    <source>
        <strain evidence="2">cv. AL8/78</strain>
    </source>
</reference>
<protein>
    <submittedName>
        <fullName evidence="1">Uncharacterized protein</fullName>
    </submittedName>
</protein>
<keyword evidence="2" id="KW-1185">Reference proteome</keyword>
<reference evidence="1" key="5">
    <citation type="journal article" date="2021" name="G3 (Bethesda)">
        <title>Aegilops tauschii genome assembly Aet v5.0 features greater sequence contiguity and improved annotation.</title>
        <authorList>
            <person name="Wang L."/>
            <person name="Zhu T."/>
            <person name="Rodriguez J.C."/>
            <person name="Deal K.R."/>
            <person name="Dubcovsky J."/>
            <person name="McGuire P.E."/>
            <person name="Lux T."/>
            <person name="Spannagl M."/>
            <person name="Mayer K.F.X."/>
            <person name="Baldrich P."/>
            <person name="Meyers B.C."/>
            <person name="Huo N."/>
            <person name="Gu Y.Q."/>
            <person name="Zhou H."/>
            <person name="Devos K.M."/>
            <person name="Bennetzen J.L."/>
            <person name="Unver T."/>
            <person name="Budak H."/>
            <person name="Gulick P.J."/>
            <person name="Galiba G."/>
            <person name="Kalapos B."/>
            <person name="Nelson D.R."/>
            <person name="Li P."/>
            <person name="You F.M."/>
            <person name="Luo M.C."/>
            <person name="Dvorak J."/>
        </authorList>
    </citation>
    <scope>NUCLEOTIDE SEQUENCE [LARGE SCALE GENOMIC DNA]</scope>
    <source>
        <strain evidence="1">cv. AL8/78</strain>
    </source>
</reference>
<dbReference type="Proteomes" id="UP000015105">
    <property type="component" value="Chromosome 3D"/>
</dbReference>
<reference evidence="1" key="3">
    <citation type="journal article" date="2017" name="Nature">
        <title>Genome sequence of the progenitor of the wheat D genome Aegilops tauschii.</title>
        <authorList>
            <person name="Luo M.C."/>
            <person name="Gu Y.Q."/>
            <person name="Puiu D."/>
            <person name="Wang H."/>
            <person name="Twardziok S.O."/>
            <person name="Deal K.R."/>
            <person name="Huo N."/>
            <person name="Zhu T."/>
            <person name="Wang L."/>
            <person name="Wang Y."/>
            <person name="McGuire P.E."/>
            <person name="Liu S."/>
            <person name="Long H."/>
            <person name="Ramasamy R.K."/>
            <person name="Rodriguez J.C."/>
            <person name="Van S.L."/>
            <person name="Yuan L."/>
            <person name="Wang Z."/>
            <person name="Xia Z."/>
            <person name="Xiao L."/>
            <person name="Anderson O.D."/>
            <person name="Ouyang S."/>
            <person name="Liang Y."/>
            <person name="Zimin A.V."/>
            <person name="Pertea G."/>
            <person name="Qi P."/>
            <person name="Bennetzen J.L."/>
            <person name="Dai X."/>
            <person name="Dawson M.W."/>
            <person name="Muller H.G."/>
            <person name="Kugler K."/>
            <person name="Rivarola-Duarte L."/>
            <person name="Spannagl M."/>
            <person name="Mayer K.F.X."/>
            <person name="Lu F.H."/>
            <person name="Bevan M.W."/>
            <person name="Leroy P."/>
            <person name="Li P."/>
            <person name="You F.M."/>
            <person name="Sun Q."/>
            <person name="Liu Z."/>
            <person name="Lyons E."/>
            <person name="Wicker T."/>
            <person name="Salzberg S.L."/>
            <person name="Devos K.M."/>
            <person name="Dvorak J."/>
        </authorList>
    </citation>
    <scope>NUCLEOTIDE SEQUENCE [LARGE SCALE GENOMIC DNA]</scope>
    <source>
        <strain evidence="1">cv. AL8/78</strain>
    </source>
</reference>
<reference evidence="1" key="4">
    <citation type="submission" date="2019-03" db="UniProtKB">
        <authorList>
            <consortium name="EnsemblPlants"/>
        </authorList>
    </citation>
    <scope>IDENTIFICATION</scope>
</reference>
<evidence type="ECO:0000313" key="2">
    <source>
        <dbReference type="Proteomes" id="UP000015105"/>
    </source>
</evidence>
<dbReference type="Gramene" id="AET3Gv20742800.2">
    <property type="protein sequence ID" value="AET3Gv20742800.2"/>
    <property type="gene ID" value="AET3Gv20742800"/>
</dbReference>